<evidence type="ECO:0000313" key="1">
    <source>
        <dbReference type="EMBL" id="KAG7167361.1"/>
    </source>
</evidence>
<name>A0A8J5MXM5_HOMAM</name>
<keyword evidence="2" id="KW-1185">Reference proteome</keyword>
<comment type="caution">
    <text evidence="1">The sequence shown here is derived from an EMBL/GenBank/DDBJ whole genome shotgun (WGS) entry which is preliminary data.</text>
</comment>
<dbReference type="EMBL" id="JAHLQT010021643">
    <property type="protein sequence ID" value="KAG7167361.1"/>
    <property type="molecule type" value="Genomic_DNA"/>
</dbReference>
<proteinExistence type="predicted"/>
<dbReference type="Proteomes" id="UP000747542">
    <property type="component" value="Unassembled WGS sequence"/>
</dbReference>
<evidence type="ECO:0000313" key="2">
    <source>
        <dbReference type="Proteomes" id="UP000747542"/>
    </source>
</evidence>
<sequence>MAVVGDGGSVVMVVVVGDGVVMVVVCQHRQLWHPGDRR</sequence>
<gene>
    <name evidence="1" type="ORF">Hamer_G012806</name>
</gene>
<dbReference type="AlphaFoldDB" id="A0A8J5MXM5"/>
<organism evidence="1 2">
    <name type="scientific">Homarus americanus</name>
    <name type="common">American lobster</name>
    <dbReference type="NCBI Taxonomy" id="6706"/>
    <lineage>
        <taxon>Eukaryota</taxon>
        <taxon>Metazoa</taxon>
        <taxon>Ecdysozoa</taxon>
        <taxon>Arthropoda</taxon>
        <taxon>Crustacea</taxon>
        <taxon>Multicrustacea</taxon>
        <taxon>Malacostraca</taxon>
        <taxon>Eumalacostraca</taxon>
        <taxon>Eucarida</taxon>
        <taxon>Decapoda</taxon>
        <taxon>Pleocyemata</taxon>
        <taxon>Astacidea</taxon>
        <taxon>Nephropoidea</taxon>
        <taxon>Nephropidae</taxon>
        <taxon>Homarus</taxon>
    </lineage>
</organism>
<accession>A0A8J5MXM5</accession>
<protein>
    <submittedName>
        <fullName evidence="1">Uncharacterized protein</fullName>
    </submittedName>
</protein>
<reference evidence="1" key="1">
    <citation type="journal article" date="2021" name="Sci. Adv.">
        <title>The American lobster genome reveals insights on longevity, neural, and immune adaptations.</title>
        <authorList>
            <person name="Polinski J.M."/>
            <person name="Zimin A.V."/>
            <person name="Clark K.F."/>
            <person name="Kohn A.B."/>
            <person name="Sadowski N."/>
            <person name="Timp W."/>
            <person name="Ptitsyn A."/>
            <person name="Khanna P."/>
            <person name="Romanova D.Y."/>
            <person name="Williams P."/>
            <person name="Greenwood S.J."/>
            <person name="Moroz L.L."/>
            <person name="Walt D.R."/>
            <person name="Bodnar A.G."/>
        </authorList>
    </citation>
    <scope>NUCLEOTIDE SEQUENCE</scope>
    <source>
        <strain evidence="1">GMGI-L3</strain>
    </source>
</reference>